<keyword evidence="15" id="KW-1185">Reference proteome</keyword>
<reference evidence="14 15" key="1">
    <citation type="submission" date="2016-03" db="EMBL/GenBank/DDBJ databases">
        <title>Trachymyrmex septentrionalis WGS genome.</title>
        <authorList>
            <person name="Nygaard S."/>
            <person name="Hu H."/>
            <person name="Boomsma J."/>
            <person name="Zhang G."/>
        </authorList>
    </citation>
    <scope>NUCLEOTIDE SEQUENCE [LARGE SCALE GENOMIC DNA]</scope>
    <source>
        <strain evidence="14">Tsep2-gDNA-1</strain>
        <tissue evidence="14">Whole body</tissue>
    </source>
</reference>
<evidence type="ECO:0000256" key="8">
    <source>
        <dbReference type="ARBA" id="ARBA00023065"/>
    </source>
</evidence>
<dbReference type="Gene3D" id="1.10.287.820">
    <property type="entry name" value="Acid-sensing ion channel domain"/>
    <property type="match status" value="1"/>
</dbReference>
<dbReference type="Gene3D" id="1.10.287.770">
    <property type="entry name" value="YojJ-like"/>
    <property type="match status" value="1"/>
</dbReference>
<evidence type="ECO:0000256" key="10">
    <source>
        <dbReference type="ARBA" id="ARBA00023201"/>
    </source>
</evidence>
<evidence type="ECO:0000313" key="15">
    <source>
        <dbReference type="Proteomes" id="UP000078541"/>
    </source>
</evidence>
<feature type="transmembrane region" description="Helical" evidence="13">
    <location>
        <begin position="64"/>
        <end position="85"/>
    </location>
</feature>
<dbReference type="STRING" id="34720.A0A195FID9"/>
<dbReference type="Proteomes" id="UP000078541">
    <property type="component" value="Unassembled WGS sequence"/>
</dbReference>
<dbReference type="PRINTS" id="PR01078">
    <property type="entry name" value="AMINACHANNEL"/>
</dbReference>
<keyword evidence="4 12" id="KW-0894">Sodium channel</keyword>
<comment type="similarity">
    <text evidence="2 12">Belongs to the amiloride-sensitive sodium channel (TC 1.A.6) family.</text>
</comment>
<sequence length="581" mass="67787">MWFEKNKIKSKNNTFFIKQWMTKVSKKSPGLKIISKYLKLYYEYSTINSFKYFVDSQRPWFERILWIIIHCTIISFLVFMVYISYYEFMTTPLVTSTETDDYKTTLLSFPAIAICSVNRISRQSATELATNISKTNITNQTVDEILILIMRLGNLYIYNFDTLGLTDNNHDVELDKLLTTYYNGTYDVTEIMKTLTPQCSMMLLKCKLHGKYTNCSTLFNFRKTPDGYCCTFNYVRESDDIPEQNDVTELSKPEQVWDLGIERGLTVVMDPLLDDYFYSILPIKGWKAIVFNPTDYPDMTSGGVTEVLAVPLSETFLNVVGTLFISNPGIENFPRNKRNCIFSDEGKLLSSITMYTYSDCIVNCKINFIQKSCGCRPFFYPRHGIKDYSWRICNSLDFECLAKHKSDWLTILPHEEEHTNFEKEEKALHCYNCYAACEDISYDVLSWTTDMTPGEFNTNLLQNYNVTDEGIVHIYFSKYGTIRLKQDMSFYWYDLVSDIGGICGVFIGFSFITIVELLYFFVLMFRDLFCKKSALQKDDDRKTKIPSDQTQTTGTIYWNELQPRSWHSAKYGKFSANRVRY</sequence>
<dbReference type="GO" id="GO:0005886">
    <property type="term" value="C:plasma membrane"/>
    <property type="evidence" value="ECO:0007669"/>
    <property type="project" value="TreeGrafter"/>
</dbReference>
<proteinExistence type="inferred from homology"/>
<keyword evidence="5 12" id="KW-0812">Transmembrane</keyword>
<evidence type="ECO:0000256" key="1">
    <source>
        <dbReference type="ARBA" id="ARBA00004141"/>
    </source>
</evidence>
<evidence type="ECO:0000256" key="11">
    <source>
        <dbReference type="ARBA" id="ARBA00023303"/>
    </source>
</evidence>
<dbReference type="PANTHER" id="PTHR11690">
    <property type="entry name" value="AMILORIDE-SENSITIVE SODIUM CHANNEL-RELATED"/>
    <property type="match status" value="1"/>
</dbReference>
<dbReference type="EMBL" id="KQ981523">
    <property type="protein sequence ID" value="KYN40168.1"/>
    <property type="molecule type" value="Genomic_DNA"/>
</dbReference>
<accession>A0A195FID9</accession>
<keyword evidence="9 13" id="KW-0472">Membrane</keyword>
<organism evidence="14 15">
    <name type="scientific">Trachymyrmex septentrionalis</name>
    <dbReference type="NCBI Taxonomy" id="34720"/>
    <lineage>
        <taxon>Eukaryota</taxon>
        <taxon>Metazoa</taxon>
        <taxon>Ecdysozoa</taxon>
        <taxon>Arthropoda</taxon>
        <taxon>Hexapoda</taxon>
        <taxon>Insecta</taxon>
        <taxon>Pterygota</taxon>
        <taxon>Neoptera</taxon>
        <taxon>Endopterygota</taxon>
        <taxon>Hymenoptera</taxon>
        <taxon>Apocrita</taxon>
        <taxon>Aculeata</taxon>
        <taxon>Formicoidea</taxon>
        <taxon>Formicidae</taxon>
        <taxon>Myrmicinae</taxon>
        <taxon>Trachymyrmex</taxon>
    </lineage>
</organism>
<evidence type="ECO:0000256" key="6">
    <source>
        <dbReference type="ARBA" id="ARBA00022989"/>
    </source>
</evidence>
<evidence type="ECO:0000256" key="12">
    <source>
        <dbReference type="RuleBase" id="RU000679"/>
    </source>
</evidence>
<evidence type="ECO:0000256" key="7">
    <source>
        <dbReference type="ARBA" id="ARBA00023053"/>
    </source>
</evidence>
<name>A0A195FID9_9HYME</name>
<comment type="subcellular location">
    <subcellularLocation>
        <location evidence="1">Membrane</location>
        <topology evidence="1">Multi-pass membrane protein</topology>
    </subcellularLocation>
</comment>
<keyword evidence="3 12" id="KW-0813">Transport</keyword>
<evidence type="ECO:0000256" key="9">
    <source>
        <dbReference type="ARBA" id="ARBA00023136"/>
    </source>
</evidence>
<keyword evidence="8 12" id="KW-0406">Ion transport</keyword>
<evidence type="ECO:0000256" key="3">
    <source>
        <dbReference type="ARBA" id="ARBA00022448"/>
    </source>
</evidence>
<dbReference type="InterPro" id="IPR001873">
    <property type="entry name" value="ENaC"/>
</dbReference>
<keyword evidence="6 13" id="KW-1133">Transmembrane helix</keyword>
<gene>
    <name evidence="14" type="ORF">ALC56_05111</name>
</gene>
<dbReference type="AlphaFoldDB" id="A0A195FID9"/>
<evidence type="ECO:0000256" key="2">
    <source>
        <dbReference type="ARBA" id="ARBA00007193"/>
    </source>
</evidence>
<keyword evidence="10 12" id="KW-0739">Sodium transport</keyword>
<evidence type="ECO:0000313" key="14">
    <source>
        <dbReference type="EMBL" id="KYN40168.1"/>
    </source>
</evidence>
<protein>
    <submittedName>
        <fullName evidence="14">Sodium channel protein Nach</fullName>
    </submittedName>
</protein>
<evidence type="ECO:0000256" key="4">
    <source>
        <dbReference type="ARBA" id="ARBA00022461"/>
    </source>
</evidence>
<keyword evidence="11 12" id="KW-0407">Ion channel</keyword>
<evidence type="ECO:0000256" key="5">
    <source>
        <dbReference type="ARBA" id="ARBA00022692"/>
    </source>
</evidence>
<feature type="transmembrane region" description="Helical" evidence="13">
    <location>
        <begin position="499"/>
        <end position="522"/>
    </location>
</feature>
<dbReference type="GO" id="GO:0015280">
    <property type="term" value="F:ligand-gated sodium channel activity"/>
    <property type="evidence" value="ECO:0007669"/>
    <property type="project" value="TreeGrafter"/>
</dbReference>
<dbReference type="PANTHER" id="PTHR11690:SF253">
    <property type="entry name" value="PICKPOCKET 18-RELATED"/>
    <property type="match status" value="1"/>
</dbReference>
<keyword evidence="7" id="KW-0915">Sodium</keyword>
<evidence type="ECO:0000256" key="13">
    <source>
        <dbReference type="SAM" id="Phobius"/>
    </source>
</evidence>
<dbReference type="Gene3D" id="2.60.470.10">
    <property type="entry name" value="Acid-sensing ion channels like domains"/>
    <property type="match status" value="1"/>
</dbReference>
<dbReference type="Pfam" id="PF00858">
    <property type="entry name" value="ASC"/>
    <property type="match status" value="1"/>
</dbReference>